<dbReference type="GO" id="GO:0006508">
    <property type="term" value="P:proteolysis"/>
    <property type="evidence" value="ECO:0007669"/>
    <property type="project" value="UniProtKB-KW"/>
</dbReference>
<reference evidence="2" key="1">
    <citation type="submission" date="2013-08" db="EMBL/GenBank/DDBJ databases">
        <authorList>
            <person name="Mendez C."/>
            <person name="Richter M."/>
            <person name="Ferrer M."/>
            <person name="Sanchez J."/>
        </authorList>
    </citation>
    <scope>NUCLEOTIDE SEQUENCE</scope>
</reference>
<dbReference type="AlphaFoldDB" id="T0Z6M1"/>
<organism evidence="2">
    <name type="scientific">mine drainage metagenome</name>
    <dbReference type="NCBI Taxonomy" id="410659"/>
    <lineage>
        <taxon>unclassified sequences</taxon>
        <taxon>metagenomes</taxon>
        <taxon>ecological metagenomes</taxon>
    </lineage>
</organism>
<feature type="domain" description="Magnesium chelatase ChlI-like catalytic" evidence="1">
    <location>
        <begin position="37"/>
        <end position="79"/>
    </location>
</feature>
<protein>
    <submittedName>
        <fullName evidence="2">ATP-dependent protease LA related protein</fullName>
    </submittedName>
</protein>
<dbReference type="InterPro" id="IPR000523">
    <property type="entry name" value="Mg_chelatse_chII-like_cat_dom"/>
</dbReference>
<keyword evidence="2" id="KW-0378">Hydrolase</keyword>
<dbReference type="EMBL" id="AUZZ01007065">
    <property type="protein sequence ID" value="EQD43676.1"/>
    <property type="molecule type" value="Genomic_DNA"/>
</dbReference>
<evidence type="ECO:0000313" key="2">
    <source>
        <dbReference type="EMBL" id="EQD43676.1"/>
    </source>
</evidence>
<comment type="caution">
    <text evidence="2">The sequence shown here is derived from an EMBL/GenBank/DDBJ whole genome shotgun (WGS) entry which is preliminary data.</text>
</comment>
<dbReference type="InterPro" id="IPR027417">
    <property type="entry name" value="P-loop_NTPase"/>
</dbReference>
<dbReference type="SUPFAM" id="SSF52540">
    <property type="entry name" value="P-loop containing nucleoside triphosphate hydrolases"/>
    <property type="match status" value="1"/>
</dbReference>
<name>T0Z6M1_9ZZZZ</name>
<accession>T0Z6M1</accession>
<dbReference type="GO" id="GO:0008233">
    <property type="term" value="F:peptidase activity"/>
    <property type="evidence" value="ECO:0007669"/>
    <property type="project" value="UniProtKB-KW"/>
</dbReference>
<dbReference type="Gene3D" id="3.40.50.300">
    <property type="entry name" value="P-loop containing nucleotide triphosphate hydrolases"/>
    <property type="match status" value="1"/>
</dbReference>
<dbReference type="Pfam" id="PF01078">
    <property type="entry name" value="Mg_chelatase"/>
    <property type="match status" value="1"/>
</dbReference>
<keyword evidence="2" id="KW-0645">Protease</keyword>
<dbReference type="CDD" id="cd00009">
    <property type="entry name" value="AAA"/>
    <property type="match status" value="1"/>
</dbReference>
<reference evidence="2" key="2">
    <citation type="journal article" date="2014" name="ISME J.">
        <title>Microbial stratification in low pH oxic and suboxic macroscopic growths along an acid mine drainage.</title>
        <authorList>
            <person name="Mendez-Garcia C."/>
            <person name="Mesa V."/>
            <person name="Sprenger R.R."/>
            <person name="Richter M."/>
            <person name="Diez M.S."/>
            <person name="Solano J."/>
            <person name="Bargiela R."/>
            <person name="Golyshina O.V."/>
            <person name="Manteca A."/>
            <person name="Ramos J.L."/>
            <person name="Gallego J.R."/>
            <person name="Llorente I."/>
            <person name="Martins Dos Santos V.A."/>
            <person name="Jensen O.N."/>
            <person name="Pelaez A.I."/>
            <person name="Sanchez J."/>
            <person name="Ferrer M."/>
        </authorList>
    </citation>
    <scope>NUCLEOTIDE SEQUENCE</scope>
</reference>
<proteinExistence type="predicted"/>
<feature type="non-terminal residue" evidence="2">
    <location>
        <position position="1"/>
    </location>
</feature>
<evidence type="ECO:0000259" key="1">
    <source>
        <dbReference type="Pfam" id="PF01078"/>
    </source>
</evidence>
<sequence length="204" mass="22236">TFGLGGAMASGPEPRRLPSAIDEIETTATIPIPTDPLERVIGQERAVEIARIAAYQHRHLLLVGPPGIGKSMTAQALALHLERPRTELRVVHNPENPERPSIELVPREEVYREREAARSVEGELIQPSEAPTAVAERLGYRCPRCSFYSTPAERYCPSCGNVKQPLPGVSGVGNPFRDLVGGILELTIPPGGNPQESVRTTRLR</sequence>
<gene>
    <name evidence="2" type="ORF">B2A_09775</name>
</gene>
<feature type="non-terminal residue" evidence="2">
    <location>
        <position position="204"/>
    </location>
</feature>
<dbReference type="GO" id="GO:0005524">
    <property type="term" value="F:ATP binding"/>
    <property type="evidence" value="ECO:0007669"/>
    <property type="project" value="InterPro"/>
</dbReference>